<protein>
    <submittedName>
        <fullName evidence="3">Uncharacterized protein</fullName>
    </submittedName>
</protein>
<evidence type="ECO:0000256" key="2">
    <source>
        <dbReference type="ARBA" id="ARBA00023002"/>
    </source>
</evidence>
<dbReference type="AlphaFoldDB" id="J0QTS6"/>
<keyword evidence="2" id="KW-0560">Oxidoreductase</keyword>
<comment type="caution">
    <text evidence="3">The sequence shown here is derived from an EMBL/GenBank/DDBJ whole genome shotgun (WGS) entry which is preliminary data.</text>
</comment>
<dbReference type="RefSeq" id="WP_008040543.1">
    <property type="nucleotide sequence ID" value="NZ_JH725147.1"/>
</dbReference>
<organism evidence="3 4">
    <name type="scientific">Bartonella tamiae Th239</name>
    <dbReference type="NCBI Taxonomy" id="1094558"/>
    <lineage>
        <taxon>Bacteria</taxon>
        <taxon>Pseudomonadati</taxon>
        <taxon>Pseudomonadota</taxon>
        <taxon>Alphaproteobacteria</taxon>
        <taxon>Hyphomicrobiales</taxon>
        <taxon>Bartonellaceae</taxon>
        <taxon>Bartonella</taxon>
    </lineage>
</organism>
<reference evidence="3 4" key="1">
    <citation type="submission" date="2012-03" db="EMBL/GenBank/DDBJ databases">
        <title>The Genome Sequence of Bartonella tamiae Th239.</title>
        <authorList>
            <consortium name="The Broad Institute Genome Sequencing Platform"/>
            <consortium name="The Broad Institute Genome Sequencing Center for Infectious Disease"/>
            <person name="Feldgarden M."/>
            <person name="Kirby J."/>
            <person name="Kosoy M."/>
            <person name="Birtles R."/>
            <person name="Probert W.S."/>
            <person name="Chiaraviglio L."/>
            <person name="Young S.K."/>
            <person name="Zeng Q."/>
            <person name="Gargeya S."/>
            <person name="Fitzgerald M."/>
            <person name="Haas B."/>
            <person name="Abouelleil A."/>
            <person name="Alvarado L."/>
            <person name="Arachchi H.M."/>
            <person name="Berlin A."/>
            <person name="Chapman S.B."/>
            <person name="Gearin G."/>
            <person name="Goldberg J."/>
            <person name="Griggs A."/>
            <person name="Gujja S."/>
            <person name="Hansen M."/>
            <person name="Heiman D."/>
            <person name="Howarth C."/>
            <person name="Larimer J."/>
            <person name="Lui A."/>
            <person name="MacDonald P.J.P."/>
            <person name="McCowen C."/>
            <person name="Montmayeur A."/>
            <person name="Murphy C."/>
            <person name="Neiman D."/>
            <person name="Pearson M."/>
            <person name="Priest M."/>
            <person name="Roberts A."/>
            <person name="Saif S."/>
            <person name="Shea T."/>
            <person name="Sisk P."/>
            <person name="Stolte C."/>
            <person name="Sykes S."/>
            <person name="Wortman J."/>
            <person name="Nusbaum C."/>
            <person name="Birren B."/>
        </authorList>
    </citation>
    <scope>NUCLEOTIDE SEQUENCE [LARGE SCALE GENOMIC DNA]</scope>
    <source>
        <strain evidence="3 4">Th239</strain>
    </source>
</reference>
<dbReference type="PANTHER" id="PTHR43115:SF4">
    <property type="entry name" value="DEHYDROGENASE_REDUCTASE SDR FAMILY MEMBER 11"/>
    <property type="match status" value="1"/>
</dbReference>
<accession>J0QTS6</accession>
<dbReference type="STRING" id="1094558.ME5_01862"/>
<dbReference type="SUPFAM" id="SSF51735">
    <property type="entry name" value="NAD(P)-binding Rossmann-fold domains"/>
    <property type="match status" value="1"/>
</dbReference>
<gene>
    <name evidence="3" type="ORF">ME5_01862</name>
</gene>
<keyword evidence="4" id="KW-1185">Reference proteome</keyword>
<dbReference type="PANTHER" id="PTHR43115">
    <property type="entry name" value="DEHYDROGENASE/REDUCTASE SDR FAMILY MEMBER 11"/>
    <property type="match status" value="1"/>
</dbReference>
<comment type="similarity">
    <text evidence="1">Belongs to the short-chain dehydrogenases/reductases (SDR) family.</text>
</comment>
<evidence type="ECO:0000256" key="1">
    <source>
        <dbReference type="ARBA" id="ARBA00006484"/>
    </source>
</evidence>
<dbReference type="eggNOG" id="COG1028">
    <property type="taxonomic scope" value="Bacteria"/>
</dbReference>
<evidence type="ECO:0000313" key="4">
    <source>
        <dbReference type="Proteomes" id="UP000008952"/>
    </source>
</evidence>
<proteinExistence type="inferred from homology"/>
<dbReference type="GO" id="GO:0016491">
    <property type="term" value="F:oxidoreductase activity"/>
    <property type="evidence" value="ECO:0007669"/>
    <property type="project" value="UniProtKB-KW"/>
</dbReference>
<dbReference type="InterPro" id="IPR036291">
    <property type="entry name" value="NAD(P)-bd_dom_sf"/>
</dbReference>
<dbReference type="OrthoDB" id="9804774at2"/>
<sequence length="98" mass="10769">MLNKVTLITGASQGIGRAIALRLAKDGFYIALLDMNPDKISDVSKRNNIFLQSEKNLGCFDVIINNAGIMQVNALSDVVPEEVDCIFKINVEGTLWEI</sequence>
<dbReference type="Proteomes" id="UP000008952">
    <property type="component" value="Unassembled WGS sequence"/>
</dbReference>
<name>J0QTS6_9HYPH</name>
<dbReference type="PRINTS" id="PR00081">
    <property type="entry name" value="GDHRDH"/>
</dbReference>
<dbReference type="Pfam" id="PF00106">
    <property type="entry name" value="adh_short"/>
    <property type="match status" value="1"/>
</dbReference>
<dbReference type="EMBL" id="AIMB01000008">
    <property type="protein sequence ID" value="EJF89311.1"/>
    <property type="molecule type" value="Genomic_DNA"/>
</dbReference>
<evidence type="ECO:0000313" key="3">
    <source>
        <dbReference type="EMBL" id="EJF89311.1"/>
    </source>
</evidence>
<dbReference type="InterPro" id="IPR002347">
    <property type="entry name" value="SDR_fam"/>
</dbReference>
<dbReference type="PATRIC" id="fig|1094558.3.peg.1995"/>
<dbReference type="HOGENOM" id="CLU_010194_2_19_5"/>
<dbReference type="Gene3D" id="3.40.50.720">
    <property type="entry name" value="NAD(P)-binding Rossmann-like Domain"/>
    <property type="match status" value="1"/>
</dbReference>